<organism evidence="4 5">
    <name type="scientific">Bugula neritina</name>
    <name type="common">Brown bryozoan</name>
    <name type="synonym">Sertularia neritina</name>
    <dbReference type="NCBI Taxonomy" id="10212"/>
    <lineage>
        <taxon>Eukaryota</taxon>
        <taxon>Metazoa</taxon>
        <taxon>Spiralia</taxon>
        <taxon>Lophotrochozoa</taxon>
        <taxon>Bryozoa</taxon>
        <taxon>Gymnolaemata</taxon>
        <taxon>Cheilostomatida</taxon>
        <taxon>Flustrina</taxon>
        <taxon>Buguloidea</taxon>
        <taxon>Bugulidae</taxon>
        <taxon>Bugula</taxon>
    </lineage>
</organism>
<dbReference type="EMBL" id="VXIV02003148">
    <property type="protein sequence ID" value="KAF6020721.1"/>
    <property type="molecule type" value="Genomic_DNA"/>
</dbReference>
<accession>A0A7J7J4X5</accession>
<name>A0A7J7J4X5_BUGNE</name>
<evidence type="ECO:0000313" key="5">
    <source>
        <dbReference type="Proteomes" id="UP000593567"/>
    </source>
</evidence>
<dbReference type="GO" id="GO:0005819">
    <property type="term" value="C:spindle"/>
    <property type="evidence" value="ECO:0007669"/>
    <property type="project" value="TreeGrafter"/>
</dbReference>
<dbReference type="PROSITE" id="PS50088">
    <property type="entry name" value="ANK_REPEAT"/>
    <property type="match status" value="1"/>
</dbReference>
<dbReference type="PANTHER" id="PTHR21437:SF1">
    <property type="entry name" value="WIDE AWAKE"/>
    <property type="match status" value="1"/>
</dbReference>
<feature type="repeat" description="ANK" evidence="1">
    <location>
        <begin position="407"/>
        <end position="439"/>
    </location>
</feature>
<dbReference type="Pfam" id="PF00041">
    <property type="entry name" value="fn3"/>
    <property type="match status" value="1"/>
</dbReference>
<dbReference type="SUPFAM" id="SSF49265">
    <property type="entry name" value="Fibronectin type III"/>
    <property type="match status" value="1"/>
</dbReference>
<dbReference type="Gene3D" id="2.60.40.10">
    <property type="entry name" value="Immunoglobulins"/>
    <property type="match status" value="1"/>
</dbReference>
<dbReference type="InterPro" id="IPR003961">
    <property type="entry name" value="FN3_dom"/>
</dbReference>
<keyword evidence="1" id="KW-0040">ANK repeat</keyword>
<evidence type="ECO:0000259" key="3">
    <source>
        <dbReference type="PROSITE" id="PS50853"/>
    </source>
</evidence>
<dbReference type="PROSITE" id="PS50297">
    <property type="entry name" value="ANK_REP_REGION"/>
    <property type="match status" value="1"/>
</dbReference>
<feature type="domain" description="Fibronectin type-III" evidence="3">
    <location>
        <begin position="502"/>
        <end position="599"/>
    </location>
</feature>
<dbReference type="Gene3D" id="1.25.40.20">
    <property type="entry name" value="Ankyrin repeat-containing domain"/>
    <property type="match status" value="1"/>
</dbReference>
<dbReference type="InterPro" id="IPR013783">
    <property type="entry name" value="Ig-like_fold"/>
</dbReference>
<dbReference type="CDD" id="cd00063">
    <property type="entry name" value="FN3"/>
    <property type="match status" value="1"/>
</dbReference>
<feature type="region of interest" description="Disordered" evidence="2">
    <location>
        <begin position="288"/>
        <end position="340"/>
    </location>
</feature>
<dbReference type="PANTHER" id="PTHR21437">
    <property type="entry name" value="WIDE AWAKE"/>
    <property type="match status" value="1"/>
</dbReference>
<dbReference type="InterPro" id="IPR036770">
    <property type="entry name" value="Ankyrin_rpt-contain_sf"/>
</dbReference>
<dbReference type="InterPro" id="IPR039269">
    <property type="entry name" value="ANKFN1"/>
</dbReference>
<dbReference type="InterPro" id="IPR036116">
    <property type="entry name" value="FN3_sf"/>
</dbReference>
<feature type="compositionally biased region" description="Polar residues" evidence="2">
    <location>
        <begin position="638"/>
        <end position="655"/>
    </location>
</feature>
<feature type="region of interest" description="Disordered" evidence="2">
    <location>
        <begin position="624"/>
        <end position="660"/>
    </location>
</feature>
<dbReference type="GO" id="GO:0061172">
    <property type="term" value="P:regulation of establishment of bipolar cell polarity"/>
    <property type="evidence" value="ECO:0007669"/>
    <property type="project" value="TreeGrafter"/>
</dbReference>
<evidence type="ECO:0000256" key="2">
    <source>
        <dbReference type="SAM" id="MobiDB-lite"/>
    </source>
</evidence>
<feature type="compositionally biased region" description="Low complexity" evidence="2">
    <location>
        <begin position="311"/>
        <end position="323"/>
    </location>
</feature>
<dbReference type="GO" id="GO:0000132">
    <property type="term" value="P:establishment of mitotic spindle orientation"/>
    <property type="evidence" value="ECO:0007669"/>
    <property type="project" value="TreeGrafter"/>
</dbReference>
<dbReference type="InterPro" id="IPR002110">
    <property type="entry name" value="Ankyrin_rpt"/>
</dbReference>
<reference evidence="4" key="1">
    <citation type="submission" date="2020-06" db="EMBL/GenBank/DDBJ databases">
        <title>Draft genome of Bugula neritina, a colonial animal packing powerful symbionts and potential medicines.</title>
        <authorList>
            <person name="Rayko M."/>
        </authorList>
    </citation>
    <scope>NUCLEOTIDE SEQUENCE [LARGE SCALE GENOMIC DNA]</scope>
    <source>
        <strain evidence="4">Kwan_BN1</strain>
    </source>
</reference>
<dbReference type="PROSITE" id="PS50853">
    <property type="entry name" value="FN3"/>
    <property type="match status" value="1"/>
</dbReference>
<evidence type="ECO:0000313" key="4">
    <source>
        <dbReference type="EMBL" id="KAF6020721.1"/>
    </source>
</evidence>
<sequence length="1153" mass="129031">MATKHNLKPSLNFGEIPGNYTTPIIPDFSNSTNYQLEYLDLSAAGSIDHSYAGISLANQNSNSQRGTLPLQEAEYYSFDDYLPNITVANSNYENVYTCDYENIYVNDDTYTDYSPRLPGSQADCFDIPQDSHINGLSWRLSSDFQSKSHSGSTCSGSSSSNHSVNSSQVYPYSLTSGKYNHQAPTSSTSHRNRSKLYINPPPAAAIHSIYDMHPSVRKSLSTDSFKKLHTYQALPKTSEVHKLGSTNCGSVPLYQSNQENLGNSISNRTEELLNGIVKLAEDTVDLPHIPKIKPSVQQPKTKSQRKPQLHTSKSTPLLSSQSSVPNSKTESVKPPSPVTTSRRFAFIRKGSFHGSADHDRKVDKKNKMTEKNAHLNAYLNAVESSDTEQLGHLLNVDKSCVNSVNSEGLTALDVAVLTNNISMVKTLQKYGASTKFLAELREQNILSMLEKWLSVAERQLTRLKATAGGSNKDEKKISQWEFKHRLFRRMRSGYDETGLPGQPQNVKLSVTSDSSISVGFDTPEENNSAIVSRYKVEWSQAQNFRPLAGEVMINEMHNLHHNITGLECGIPYFVRVTAWNVKGFGRPAYSDPLYAIPSSWRGAENLESRANSFKLHKLNQIITNFKKSRNPGHDPSKDTSPSNGQQCMESPPSNRKSSRRGLRGLFSSSFKFQKSLKRGVYLVSICFNEDKVLVTTEDNLPIIEVDENYNSHSLQSEFDWLMKVLTSSWDTARQVKQDLEKLELSSMQLKNQLLTAVLQMQELIGMQELGHLFYKPIYDGNGSAVIAVVNHMTDPKQMGNITSAVKWQTHNKLMKNSQPSDPLLSMLNEMMFFNQVSRKPLSKGLYLGYLNIKFNTESVRVLAPESNPSVLPYIKIRDCPNVSKPEWKSILDLSRGKVKPDSPDVLLFKKQLVKSVKKLANKLELLPQQLGDHRVYDVEVLEFSEAVSFILLMPPRELVCNVKTQANDSAAVSGSSSEYMEIPIRAFEMIHLQTYQGEFISEFCKSACLIDSQLVLAQQLQREAFSNEEIDSSRKLVESARTYHHQLEDVWKSTRWLADAISYARGRDGTTPGLKISQLSNSIAEQSSNSKGFGDYVGKNLDEGYHSDKISLGGSTEAINLSLLLTTRQHKCKVTQIITTDTTPNKNVPTKHL</sequence>
<dbReference type="Proteomes" id="UP000593567">
    <property type="component" value="Unassembled WGS sequence"/>
</dbReference>
<comment type="caution">
    <text evidence="4">The sequence shown here is derived from an EMBL/GenBank/DDBJ whole genome shotgun (WGS) entry which is preliminary data.</text>
</comment>
<protein>
    <submittedName>
        <fullName evidence="4">ANKFN1</fullName>
    </submittedName>
</protein>
<evidence type="ECO:0000256" key="1">
    <source>
        <dbReference type="PROSITE-ProRule" id="PRU00023"/>
    </source>
</evidence>
<dbReference type="AlphaFoldDB" id="A0A7J7J4X5"/>
<gene>
    <name evidence="4" type="ORF">EB796_020971</name>
</gene>
<dbReference type="SMART" id="SM00060">
    <property type="entry name" value="FN3"/>
    <property type="match status" value="1"/>
</dbReference>
<feature type="compositionally biased region" description="Polar residues" evidence="2">
    <location>
        <begin position="175"/>
        <end position="189"/>
    </location>
</feature>
<keyword evidence="5" id="KW-1185">Reference proteome</keyword>
<dbReference type="SUPFAM" id="SSF48403">
    <property type="entry name" value="Ankyrin repeat"/>
    <property type="match status" value="1"/>
</dbReference>
<proteinExistence type="predicted"/>
<feature type="region of interest" description="Disordered" evidence="2">
    <location>
        <begin position="175"/>
        <end position="198"/>
    </location>
</feature>
<dbReference type="OrthoDB" id="2428204at2759"/>